<sequence>MFVSVDFFKTFDISNSERLKAKKVQGKKYEIFLNENEQSLITPKVSFKEILRYYYLYPKNAIPSFKLPFFKPDLSDFNTPHITWLGHSSLFISFKEYKILIDPVFNTHASPISFINKAFKNAPVYNVNDFNEIFAVIITHSHFDHLDAKSIKALKEKARFFITPLKVGNYLKSYGVSEKKIIELDWWSGVEFDDLKIIATPAQHSSSRGDGKNKTLWASFVMEFLSVDKRVFFSADGGYFTHFKKIGEYFGSFDLACLESGQFNIAWPYSHSFPEQILKESKDLNAKAVMPIHWGRFLAGTHAWNEVVKFLYENLDLPLITPKMGEAYEIGAKFKQDFWWKEG</sequence>
<dbReference type="Pfam" id="PF12706">
    <property type="entry name" value="Lactamase_B_2"/>
    <property type="match status" value="1"/>
</dbReference>
<evidence type="ECO:0000259" key="1">
    <source>
        <dbReference type="Pfam" id="PF12706"/>
    </source>
</evidence>
<dbReference type="PANTHER" id="PTHR15032:SF4">
    <property type="entry name" value="N-ACYL-PHOSPHATIDYLETHANOLAMINE-HYDROLYZING PHOSPHOLIPASE D"/>
    <property type="match status" value="1"/>
</dbReference>
<evidence type="ECO:0000313" key="2">
    <source>
        <dbReference type="EMBL" id="EAL4752753.1"/>
    </source>
</evidence>
<proteinExistence type="predicted"/>
<accession>A0A5T1RLE1</accession>
<dbReference type="SUPFAM" id="SSF56281">
    <property type="entry name" value="Metallo-hydrolase/oxidoreductase"/>
    <property type="match status" value="1"/>
</dbReference>
<dbReference type="InterPro" id="IPR036866">
    <property type="entry name" value="RibonucZ/Hydroxyglut_hydro"/>
</dbReference>
<dbReference type="PANTHER" id="PTHR15032">
    <property type="entry name" value="N-ACYL-PHOSPHATIDYLETHANOLAMINE-HYDROLYZING PHOSPHOLIPASE D"/>
    <property type="match status" value="1"/>
</dbReference>
<comment type="caution">
    <text evidence="2">The sequence shown here is derived from an EMBL/GenBank/DDBJ whole genome shotgun (WGS) entry which is preliminary data.</text>
</comment>
<keyword evidence="2" id="KW-0378">Hydrolase</keyword>
<dbReference type="AlphaFoldDB" id="A0A5T1RLE1"/>
<protein>
    <submittedName>
        <fullName evidence="2">MBL fold metallo-hydrolase</fullName>
    </submittedName>
</protein>
<dbReference type="Gene3D" id="3.60.15.10">
    <property type="entry name" value="Ribonuclease Z/Hydroxyacylglutathione hydrolase-like"/>
    <property type="match status" value="1"/>
</dbReference>
<dbReference type="InterPro" id="IPR001279">
    <property type="entry name" value="Metallo-B-lactamas"/>
</dbReference>
<gene>
    <name evidence="2" type="ORF">DO886_05465</name>
</gene>
<name>A0A5T1RLE1_CAMCO</name>
<dbReference type="GO" id="GO:0016787">
    <property type="term" value="F:hydrolase activity"/>
    <property type="evidence" value="ECO:0007669"/>
    <property type="project" value="UniProtKB-KW"/>
</dbReference>
<dbReference type="EMBL" id="AACOOI010000007">
    <property type="protein sequence ID" value="EAL4752753.1"/>
    <property type="molecule type" value="Genomic_DNA"/>
</dbReference>
<reference evidence="2" key="1">
    <citation type="submission" date="2018-06" db="EMBL/GenBank/DDBJ databases">
        <authorList>
            <consortium name="NARMS: The National Antimicrobial Resistance Monitoring System"/>
        </authorList>
    </citation>
    <scope>NUCLEOTIDE SEQUENCE</scope>
    <source>
        <strain evidence="2">FSIS11810584</strain>
    </source>
</reference>
<organism evidence="2">
    <name type="scientific">Campylobacter coli</name>
    <dbReference type="NCBI Taxonomy" id="195"/>
    <lineage>
        <taxon>Bacteria</taxon>
        <taxon>Pseudomonadati</taxon>
        <taxon>Campylobacterota</taxon>
        <taxon>Epsilonproteobacteria</taxon>
        <taxon>Campylobacterales</taxon>
        <taxon>Campylobacteraceae</taxon>
        <taxon>Campylobacter</taxon>
    </lineage>
</organism>
<feature type="domain" description="Metallo-beta-lactamase" evidence="1">
    <location>
        <begin position="98"/>
        <end position="294"/>
    </location>
</feature>
<dbReference type="GO" id="GO:0005737">
    <property type="term" value="C:cytoplasm"/>
    <property type="evidence" value="ECO:0007669"/>
    <property type="project" value="TreeGrafter"/>
</dbReference>